<feature type="transmembrane region" description="Helical" evidence="1">
    <location>
        <begin position="44"/>
        <end position="64"/>
    </location>
</feature>
<gene>
    <name evidence="2" type="ORF">MACH26_22020</name>
</gene>
<dbReference type="Pfam" id="PF09842">
    <property type="entry name" value="DUF2069"/>
    <property type="match status" value="1"/>
</dbReference>
<organism evidence="2 3">
    <name type="scientific">Planctobacterium marinum</name>
    <dbReference type="NCBI Taxonomy" id="1631968"/>
    <lineage>
        <taxon>Bacteria</taxon>
        <taxon>Pseudomonadati</taxon>
        <taxon>Pseudomonadota</taxon>
        <taxon>Gammaproteobacteria</taxon>
        <taxon>Alteromonadales</taxon>
        <taxon>Alteromonadaceae</taxon>
        <taxon>Planctobacterium</taxon>
    </lineage>
</organism>
<evidence type="ECO:0000256" key="1">
    <source>
        <dbReference type="SAM" id="Phobius"/>
    </source>
</evidence>
<proteinExistence type="predicted"/>
<dbReference type="InterPro" id="IPR018643">
    <property type="entry name" value="DUF2069_membrane"/>
</dbReference>
<name>A0AA48HHU3_9ALTE</name>
<keyword evidence="3" id="KW-1185">Reference proteome</keyword>
<dbReference type="EMBL" id="AP027272">
    <property type="protein sequence ID" value="BDX06681.1"/>
    <property type="molecule type" value="Genomic_DNA"/>
</dbReference>
<feature type="transmembrane region" description="Helical" evidence="1">
    <location>
        <begin position="96"/>
        <end position="116"/>
    </location>
</feature>
<evidence type="ECO:0000313" key="2">
    <source>
        <dbReference type="EMBL" id="BDX06681.1"/>
    </source>
</evidence>
<keyword evidence="1" id="KW-0472">Membrane</keyword>
<feature type="transmembrane region" description="Helical" evidence="1">
    <location>
        <begin position="20"/>
        <end position="38"/>
    </location>
</feature>
<feature type="transmembrane region" description="Helical" evidence="1">
    <location>
        <begin position="71"/>
        <end position="90"/>
    </location>
</feature>
<accession>A0AA48HHU3</accession>
<dbReference type="KEGG" id="pmaw:MACH26_22020"/>
<evidence type="ECO:0000313" key="3">
    <source>
        <dbReference type="Proteomes" id="UP001333710"/>
    </source>
</evidence>
<dbReference type="Proteomes" id="UP001333710">
    <property type="component" value="Chromosome"/>
</dbReference>
<dbReference type="AlphaFoldDB" id="A0AA48HHU3"/>
<keyword evidence="1" id="KW-0812">Transmembrane</keyword>
<keyword evidence="1" id="KW-1133">Transmembrane helix</keyword>
<reference evidence="2" key="1">
    <citation type="submission" date="2023-01" db="EMBL/GenBank/DDBJ databases">
        <title>Complete genome sequence of Planctobacterium marinum strain Dej080120_11.</title>
        <authorList>
            <person name="Ueki S."/>
            <person name="Maruyama F."/>
        </authorList>
    </citation>
    <scope>NUCLEOTIDE SEQUENCE</scope>
    <source>
        <strain evidence="2">Dej080120_11</strain>
    </source>
</reference>
<sequence>MSETPTLVPMSPRTKLYRHLALTGYFGLFLWTIIWHFFVSKEYSTIFIFLFWVLPLLFPLRGLIKGTPYTYAWANFVVMIYFLHGLTAIYTDDVWWYAAIELLFATLMFIGCCYYARSRGRELGLKLKKLSELT</sequence>
<protein>
    <submittedName>
        <fullName evidence="2">Membrane protein</fullName>
    </submittedName>
</protein>